<evidence type="ECO:0000313" key="3">
    <source>
        <dbReference type="EMBL" id="OTG32843.1"/>
    </source>
</evidence>
<feature type="region of interest" description="Disordered" evidence="1">
    <location>
        <begin position="260"/>
        <end position="279"/>
    </location>
</feature>
<protein>
    <submittedName>
        <fullName evidence="3">Uncharacterized protein</fullName>
    </submittedName>
</protein>
<feature type="region of interest" description="Disordered" evidence="1">
    <location>
        <begin position="39"/>
        <end position="63"/>
    </location>
</feature>
<dbReference type="EMBL" id="CM007892">
    <property type="protein sequence ID" value="OTG32843.1"/>
    <property type="molecule type" value="Genomic_DNA"/>
</dbReference>
<keyword evidence="2" id="KW-0812">Transmembrane</keyword>
<dbReference type="OMA" id="SHEQECH"/>
<organism evidence="3 4">
    <name type="scientific">Helianthus annuus</name>
    <name type="common">Common sunflower</name>
    <dbReference type="NCBI Taxonomy" id="4232"/>
    <lineage>
        <taxon>Eukaryota</taxon>
        <taxon>Viridiplantae</taxon>
        <taxon>Streptophyta</taxon>
        <taxon>Embryophyta</taxon>
        <taxon>Tracheophyta</taxon>
        <taxon>Spermatophyta</taxon>
        <taxon>Magnoliopsida</taxon>
        <taxon>eudicotyledons</taxon>
        <taxon>Gunneridae</taxon>
        <taxon>Pentapetalae</taxon>
        <taxon>asterids</taxon>
        <taxon>campanulids</taxon>
        <taxon>Asterales</taxon>
        <taxon>Asteraceae</taxon>
        <taxon>Asteroideae</taxon>
        <taxon>Heliantheae alliance</taxon>
        <taxon>Heliantheae</taxon>
        <taxon>Helianthus</taxon>
    </lineage>
</organism>
<feature type="compositionally biased region" description="Polar residues" evidence="1">
    <location>
        <begin position="262"/>
        <end position="279"/>
    </location>
</feature>
<feature type="transmembrane region" description="Helical" evidence="2">
    <location>
        <begin position="430"/>
        <end position="448"/>
    </location>
</feature>
<evidence type="ECO:0000256" key="1">
    <source>
        <dbReference type="SAM" id="MobiDB-lite"/>
    </source>
</evidence>
<reference evidence="4" key="1">
    <citation type="journal article" date="2017" name="Nature">
        <title>The sunflower genome provides insights into oil metabolism, flowering and Asterid evolution.</title>
        <authorList>
            <person name="Badouin H."/>
            <person name="Gouzy J."/>
            <person name="Grassa C.J."/>
            <person name="Murat F."/>
            <person name="Staton S.E."/>
            <person name="Cottret L."/>
            <person name="Lelandais-Briere C."/>
            <person name="Owens G.L."/>
            <person name="Carrere S."/>
            <person name="Mayjonade B."/>
            <person name="Legrand L."/>
            <person name="Gill N."/>
            <person name="Kane N.C."/>
            <person name="Bowers J.E."/>
            <person name="Hubner S."/>
            <person name="Bellec A."/>
            <person name="Berard A."/>
            <person name="Berges H."/>
            <person name="Blanchet N."/>
            <person name="Boniface M.C."/>
            <person name="Brunel D."/>
            <person name="Catrice O."/>
            <person name="Chaidir N."/>
            <person name="Claudel C."/>
            <person name="Donnadieu C."/>
            <person name="Faraut T."/>
            <person name="Fievet G."/>
            <person name="Helmstetter N."/>
            <person name="King M."/>
            <person name="Knapp S.J."/>
            <person name="Lai Z."/>
            <person name="Le Paslier M.C."/>
            <person name="Lippi Y."/>
            <person name="Lorenzon L."/>
            <person name="Mandel J.R."/>
            <person name="Marage G."/>
            <person name="Marchand G."/>
            <person name="Marquand E."/>
            <person name="Bret-Mestries E."/>
            <person name="Morien E."/>
            <person name="Nambeesan S."/>
            <person name="Nguyen T."/>
            <person name="Pegot-Espagnet P."/>
            <person name="Pouilly N."/>
            <person name="Raftis F."/>
            <person name="Sallet E."/>
            <person name="Schiex T."/>
            <person name="Thomas J."/>
            <person name="Vandecasteele C."/>
            <person name="Vares D."/>
            <person name="Vear F."/>
            <person name="Vautrin S."/>
            <person name="Crespi M."/>
            <person name="Mangin B."/>
            <person name="Burke J.M."/>
            <person name="Salse J."/>
            <person name="Munos S."/>
            <person name="Vincourt P."/>
            <person name="Rieseberg L.H."/>
            <person name="Langlade N.B."/>
        </authorList>
    </citation>
    <scope>NUCLEOTIDE SEQUENCE [LARGE SCALE GENOMIC DNA]</scope>
    <source>
        <strain evidence="4">cv. SF193</strain>
    </source>
</reference>
<keyword evidence="2" id="KW-1133">Transmembrane helix</keyword>
<dbReference type="PANTHER" id="PTHR36376:SF1">
    <property type="entry name" value="OS09G0514700 PROTEIN"/>
    <property type="match status" value="1"/>
</dbReference>
<feature type="region of interest" description="Disordered" evidence="1">
    <location>
        <begin position="305"/>
        <end position="354"/>
    </location>
</feature>
<dbReference type="InParanoid" id="A0A251VC95"/>
<dbReference type="Proteomes" id="UP000215914">
    <property type="component" value="Chromosome 3"/>
</dbReference>
<keyword evidence="2" id="KW-0472">Membrane</keyword>
<evidence type="ECO:0000313" key="4">
    <source>
        <dbReference type="Proteomes" id="UP000215914"/>
    </source>
</evidence>
<name>A0A251VC95_HELAN</name>
<gene>
    <name evidence="3" type="ORF">HannXRQ_Chr03g0091101</name>
</gene>
<proteinExistence type="predicted"/>
<feature type="compositionally biased region" description="Polar residues" evidence="1">
    <location>
        <begin position="46"/>
        <end position="63"/>
    </location>
</feature>
<sequence>MIHPTSLLSFSQFLSTNCIWNINQLMDNDRLKVMEKEGVEDPGAGASNSSIRKSSRLQSNKNLSSGSKYVFKSYRNNSKNTKNSSKPSLCNENLVPEGKIQEEKKHQFSQRDENNGAFSANTVSMKSSAAVPSFQYHVASKNGIDLVVDLNMKRSDWLKSMQKKVSVSQDLSKPVFGSFRKEVECLSDRNKLSDVKVSSPDKNSASDASISSCVENKISAGSTSREIEKTLPSVVETEVVTVSGSKRCWSKVDQKSEVLVGSSDNSEEVQLSDFSSPQKGSLCSRTGKICSENLLNSTIEVNQEAGGIHEQSTAKDEERIKSAEGMEVSGREENAFATPASDDGPKRKKRNYKSDDIHGQSHERILRSTPVFGGKIQERDGVSVWRSSRLHPKDTFTMVFTDIDLCSGTRLAYYCRLLDYWSELFNTSCLTFLIIFFLTAIITFFNTFSCNLF</sequence>
<dbReference type="AlphaFoldDB" id="A0A251VC95"/>
<keyword evidence="4" id="KW-1185">Reference proteome</keyword>
<dbReference type="PANTHER" id="PTHR36376">
    <property type="entry name" value="OS09G0514700 PROTEIN"/>
    <property type="match status" value="1"/>
</dbReference>
<feature type="compositionally biased region" description="Basic and acidic residues" evidence="1">
    <location>
        <begin position="312"/>
        <end position="334"/>
    </location>
</feature>
<accession>A0A251VC95</accession>
<evidence type="ECO:0000256" key="2">
    <source>
        <dbReference type="SAM" id="Phobius"/>
    </source>
</evidence>